<dbReference type="Pfam" id="PF01408">
    <property type="entry name" value="GFO_IDH_MocA"/>
    <property type="match status" value="1"/>
</dbReference>
<evidence type="ECO:0000313" key="4">
    <source>
        <dbReference type="EMBL" id="GAA0854881.1"/>
    </source>
</evidence>
<dbReference type="Pfam" id="PF22725">
    <property type="entry name" value="GFO_IDH_MocA_C3"/>
    <property type="match status" value="1"/>
</dbReference>
<proteinExistence type="predicted"/>
<dbReference type="SUPFAM" id="SSF55347">
    <property type="entry name" value="Glyceraldehyde-3-phosphate dehydrogenase-like, C-terminal domain"/>
    <property type="match status" value="1"/>
</dbReference>
<comment type="caution">
    <text evidence="4">The sequence shown here is derived from an EMBL/GenBank/DDBJ whole genome shotgun (WGS) entry which is preliminary data.</text>
</comment>
<dbReference type="RefSeq" id="WP_343857614.1">
    <property type="nucleotide sequence ID" value="NZ_BAAAFD010000002.1"/>
</dbReference>
<dbReference type="InterPro" id="IPR052515">
    <property type="entry name" value="Gfo/Idh/MocA_Oxidoreductase"/>
</dbReference>
<feature type="domain" description="GFO/IDH/MocA-like oxidoreductase" evidence="3">
    <location>
        <begin position="130"/>
        <end position="254"/>
    </location>
</feature>
<dbReference type="PANTHER" id="PTHR43249:SF1">
    <property type="entry name" value="D-GLUCOSIDE 3-DEHYDROGENASE"/>
    <property type="match status" value="1"/>
</dbReference>
<dbReference type="InterPro" id="IPR055170">
    <property type="entry name" value="GFO_IDH_MocA-like_dom"/>
</dbReference>
<dbReference type="EMBL" id="BAAAFD010000002">
    <property type="protein sequence ID" value="GAA0854881.1"/>
    <property type="molecule type" value="Genomic_DNA"/>
</dbReference>
<gene>
    <name evidence="4" type="ORF">GCM10009114_12250</name>
</gene>
<dbReference type="Gene3D" id="3.30.360.10">
    <property type="entry name" value="Dihydrodipicolinate Reductase, domain 2"/>
    <property type="match status" value="1"/>
</dbReference>
<dbReference type="PANTHER" id="PTHR43249">
    <property type="entry name" value="UDP-N-ACETYL-2-AMINO-2-DEOXY-D-GLUCURONATE OXIDASE"/>
    <property type="match status" value="1"/>
</dbReference>
<accession>A0ABP3WUL0</accession>
<evidence type="ECO:0000259" key="2">
    <source>
        <dbReference type="Pfam" id="PF01408"/>
    </source>
</evidence>
<name>A0ABP3WUL0_9ALTE</name>
<evidence type="ECO:0000259" key="3">
    <source>
        <dbReference type="Pfam" id="PF22725"/>
    </source>
</evidence>
<sequence>MIRWGMIGCGDVTERKSAPAYQQTSGFKLVAVSARTPGKSQNYATRHKVPKYYLDAHSLIHDPDIDAVYIATPPDSHLALALMVAAANKICCIEKPMAVNANQSRQIEQAFSSRRLPLFIAYYRRSLPGFVAVKQRIDAGEIGALRHIHWHYSRAPSQLDINRQPNWRTEKEIAPGGYFDDIGSHGLDIMTYFAGKVSRASGICSNQQGYYSAYDAVIANMQFESGATASGSWNFASHLYLDEMRILGSKGSIVLSVFGPQAALITTALAEYHIEMPKPDPIQRHFVQAMADHLLAGTPHPSQGKSALHTSWLMDQILGTDS</sequence>
<keyword evidence="1" id="KW-0732">Signal</keyword>
<dbReference type="InterPro" id="IPR000683">
    <property type="entry name" value="Gfo/Idh/MocA-like_OxRdtase_N"/>
</dbReference>
<dbReference type="Gene3D" id="3.40.50.720">
    <property type="entry name" value="NAD(P)-binding Rossmann-like Domain"/>
    <property type="match status" value="1"/>
</dbReference>
<protein>
    <submittedName>
        <fullName evidence="4">Gfo/Idh/MocA family oxidoreductase</fullName>
    </submittedName>
</protein>
<dbReference type="Proteomes" id="UP001500359">
    <property type="component" value="Unassembled WGS sequence"/>
</dbReference>
<dbReference type="InterPro" id="IPR036291">
    <property type="entry name" value="NAD(P)-bd_dom_sf"/>
</dbReference>
<dbReference type="SUPFAM" id="SSF51735">
    <property type="entry name" value="NAD(P)-binding Rossmann-fold domains"/>
    <property type="match status" value="1"/>
</dbReference>
<feature type="domain" description="Gfo/Idh/MocA-like oxidoreductase N-terminal" evidence="2">
    <location>
        <begin position="2"/>
        <end position="119"/>
    </location>
</feature>
<organism evidence="4 5">
    <name type="scientific">Aliiglaciecola litoralis</name>
    <dbReference type="NCBI Taxonomy" id="582857"/>
    <lineage>
        <taxon>Bacteria</taxon>
        <taxon>Pseudomonadati</taxon>
        <taxon>Pseudomonadota</taxon>
        <taxon>Gammaproteobacteria</taxon>
        <taxon>Alteromonadales</taxon>
        <taxon>Alteromonadaceae</taxon>
        <taxon>Aliiglaciecola</taxon>
    </lineage>
</organism>
<reference evidence="5" key="1">
    <citation type="journal article" date="2019" name="Int. J. Syst. Evol. Microbiol.">
        <title>The Global Catalogue of Microorganisms (GCM) 10K type strain sequencing project: providing services to taxonomists for standard genome sequencing and annotation.</title>
        <authorList>
            <consortium name="The Broad Institute Genomics Platform"/>
            <consortium name="The Broad Institute Genome Sequencing Center for Infectious Disease"/>
            <person name="Wu L."/>
            <person name="Ma J."/>
        </authorList>
    </citation>
    <scope>NUCLEOTIDE SEQUENCE [LARGE SCALE GENOMIC DNA]</scope>
    <source>
        <strain evidence="5">JCM 15896</strain>
    </source>
</reference>
<keyword evidence="5" id="KW-1185">Reference proteome</keyword>
<evidence type="ECO:0000313" key="5">
    <source>
        <dbReference type="Proteomes" id="UP001500359"/>
    </source>
</evidence>
<evidence type="ECO:0000256" key="1">
    <source>
        <dbReference type="ARBA" id="ARBA00022729"/>
    </source>
</evidence>